<evidence type="ECO:0000313" key="2">
    <source>
        <dbReference type="EMBL" id="PLW35480.1"/>
    </source>
</evidence>
<feature type="region of interest" description="Disordered" evidence="1">
    <location>
        <begin position="87"/>
        <end position="110"/>
    </location>
</feature>
<evidence type="ECO:0000256" key="1">
    <source>
        <dbReference type="SAM" id="MobiDB-lite"/>
    </source>
</evidence>
<dbReference type="AlphaFoldDB" id="A0A2N5UCL2"/>
<reference evidence="2 3" key="1">
    <citation type="submission" date="2017-11" db="EMBL/GenBank/DDBJ databases">
        <title>De novo assembly and phasing of dikaryotic genomes from two isolates of Puccinia coronata f. sp. avenae, the causal agent of oat crown rust.</title>
        <authorList>
            <person name="Miller M.E."/>
            <person name="Zhang Y."/>
            <person name="Omidvar V."/>
            <person name="Sperschneider J."/>
            <person name="Schwessinger B."/>
            <person name="Raley C."/>
            <person name="Palmer J.M."/>
            <person name="Garnica D."/>
            <person name="Upadhyaya N."/>
            <person name="Rathjen J."/>
            <person name="Taylor J.M."/>
            <person name="Park R.F."/>
            <person name="Dodds P.N."/>
            <person name="Hirsch C.D."/>
            <person name="Kianian S.F."/>
            <person name="Figueroa M."/>
        </authorList>
    </citation>
    <scope>NUCLEOTIDE SEQUENCE [LARGE SCALE GENOMIC DNA]</scope>
    <source>
        <strain evidence="2">12SD80</strain>
    </source>
</reference>
<sequence>MELEEGAMTFGAFTNAIIVEIGSAAPAAYHLCQSWTAEARSDDKHEAFLQAAHAFPLGSRFEIVIVQGFRSPAITIVPEVVTVVTPGSHQPATPQATSHQPANSQLANNQSVDNQPAADQLADNHPANLPTPDLTLEQFFTICKIDFHKRQIQALLKKNMIFHWSAFKGVGIRRLENFGFKFASRLIVAGTLEAIRQTEANN</sequence>
<organism evidence="2 3">
    <name type="scientific">Puccinia coronata f. sp. avenae</name>
    <dbReference type="NCBI Taxonomy" id="200324"/>
    <lineage>
        <taxon>Eukaryota</taxon>
        <taxon>Fungi</taxon>
        <taxon>Dikarya</taxon>
        <taxon>Basidiomycota</taxon>
        <taxon>Pucciniomycotina</taxon>
        <taxon>Pucciniomycetes</taxon>
        <taxon>Pucciniales</taxon>
        <taxon>Pucciniaceae</taxon>
        <taxon>Puccinia</taxon>
    </lineage>
</organism>
<protein>
    <submittedName>
        <fullName evidence="2">Uncharacterized protein</fullName>
    </submittedName>
</protein>
<name>A0A2N5UCL2_9BASI</name>
<gene>
    <name evidence="2" type="ORF">PCASD_12724</name>
</gene>
<accession>A0A2N5UCL2</accession>
<comment type="caution">
    <text evidence="2">The sequence shown here is derived from an EMBL/GenBank/DDBJ whole genome shotgun (WGS) entry which is preliminary data.</text>
</comment>
<proteinExistence type="predicted"/>
<dbReference type="EMBL" id="PGCI01000177">
    <property type="protein sequence ID" value="PLW35480.1"/>
    <property type="molecule type" value="Genomic_DNA"/>
</dbReference>
<evidence type="ECO:0000313" key="3">
    <source>
        <dbReference type="Proteomes" id="UP000235392"/>
    </source>
</evidence>
<dbReference type="Proteomes" id="UP000235392">
    <property type="component" value="Unassembled WGS sequence"/>
</dbReference>